<keyword evidence="12" id="KW-1185">Reference proteome</keyword>
<protein>
    <recommendedName>
        <fullName evidence="8">Tyrosine-protein kinase</fullName>
        <ecNumber evidence="8">2.7.10.2</ecNumber>
    </recommendedName>
</protein>
<keyword evidence="7" id="KW-0727">SH2 domain</keyword>
<dbReference type="CDD" id="cd00192">
    <property type="entry name" value="PTKc"/>
    <property type="match status" value="1"/>
</dbReference>
<evidence type="ECO:0000256" key="1">
    <source>
        <dbReference type="ARBA" id="ARBA00022679"/>
    </source>
</evidence>
<evidence type="ECO:0000313" key="13">
    <source>
        <dbReference type="WBParaSite" id="HPBE_0000591901-mRNA-1"/>
    </source>
</evidence>
<reference evidence="11 12" key="1">
    <citation type="submission" date="2018-11" db="EMBL/GenBank/DDBJ databases">
        <authorList>
            <consortium name="Pathogen Informatics"/>
        </authorList>
    </citation>
    <scope>NUCLEOTIDE SEQUENCE [LARGE SCALE GENOMIC DNA]</scope>
</reference>
<dbReference type="PANTHER" id="PTHR24418">
    <property type="entry name" value="TYROSINE-PROTEIN KINASE"/>
    <property type="match status" value="1"/>
</dbReference>
<dbReference type="GO" id="GO:0005524">
    <property type="term" value="F:ATP binding"/>
    <property type="evidence" value="ECO:0007669"/>
    <property type="project" value="UniProtKB-KW"/>
</dbReference>
<dbReference type="SUPFAM" id="SSF56112">
    <property type="entry name" value="Protein kinase-like (PK-like)"/>
    <property type="match status" value="1"/>
</dbReference>
<dbReference type="Gene3D" id="3.30.505.10">
    <property type="entry name" value="SH2 domain"/>
    <property type="match status" value="1"/>
</dbReference>
<dbReference type="SMART" id="SM00252">
    <property type="entry name" value="SH2"/>
    <property type="match status" value="1"/>
</dbReference>
<comment type="catalytic activity">
    <reaction evidence="6 8">
        <text>L-tyrosyl-[protein] + ATP = O-phospho-L-tyrosyl-[protein] + ADP + H(+)</text>
        <dbReference type="Rhea" id="RHEA:10596"/>
        <dbReference type="Rhea" id="RHEA-COMP:10136"/>
        <dbReference type="Rhea" id="RHEA-COMP:20101"/>
        <dbReference type="ChEBI" id="CHEBI:15378"/>
        <dbReference type="ChEBI" id="CHEBI:30616"/>
        <dbReference type="ChEBI" id="CHEBI:46858"/>
        <dbReference type="ChEBI" id="CHEBI:61978"/>
        <dbReference type="ChEBI" id="CHEBI:456216"/>
        <dbReference type="EC" id="2.7.10.2"/>
    </reaction>
</comment>
<reference evidence="13" key="2">
    <citation type="submission" date="2019-09" db="UniProtKB">
        <authorList>
            <consortium name="WormBaseParasite"/>
        </authorList>
    </citation>
    <scope>IDENTIFICATION</scope>
</reference>
<dbReference type="InterPro" id="IPR000719">
    <property type="entry name" value="Prot_kinase_dom"/>
</dbReference>
<feature type="domain" description="SH2" evidence="9">
    <location>
        <begin position="39"/>
        <end position="107"/>
    </location>
</feature>
<dbReference type="SUPFAM" id="SSF55550">
    <property type="entry name" value="SH2 domain"/>
    <property type="match status" value="1"/>
</dbReference>
<keyword evidence="2 8" id="KW-0547">Nucleotide-binding</keyword>
<dbReference type="EC" id="2.7.10.2" evidence="8"/>
<organism evidence="11">
    <name type="scientific">Heligmosomoides polygyrus</name>
    <name type="common">Parasitic roundworm</name>
    <dbReference type="NCBI Taxonomy" id="6339"/>
    <lineage>
        <taxon>Eukaryota</taxon>
        <taxon>Metazoa</taxon>
        <taxon>Ecdysozoa</taxon>
        <taxon>Nematoda</taxon>
        <taxon>Chromadorea</taxon>
        <taxon>Rhabditida</taxon>
        <taxon>Rhabditina</taxon>
        <taxon>Rhabditomorpha</taxon>
        <taxon>Strongyloidea</taxon>
        <taxon>Heligmosomidae</taxon>
        <taxon>Heligmosomoides</taxon>
    </lineage>
</organism>
<dbReference type="AlphaFoldDB" id="A0A3P7WY71"/>
<evidence type="ECO:0000313" key="11">
    <source>
        <dbReference type="EMBL" id="VDO66250.1"/>
    </source>
</evidence>
<evidence type="ECO:0000256" key="2">
    <source>
        <dbReference type="ARBA" id="ARBA00022741"/>
    </source>
</evidence>
<evidence type="ECO:0000256" key="8">
    <source>
        <dbReference type="RuleBase" id="RU362096"/>
    </source>
</evidence>
<proteinExistence type="inferred from homology"/>
<name>A0A3P7WY71_HELPZ</name>
<evidence type="ECO:0000256" key="3">
    <source>
        <dbReference type="ARBA" id="ARBA00022777"/>
    </source>
</evidence>
<evidence type="ECO:0000256" key="7">
    <source>
        <dbReference type="PROSITE-ProRule" id="PRU00191"/>
    </source>
</evidence>
<dbReference type="InterPro" id="IPR008266">
    <property type="entry name" value="Tyr_kinase_AS"/>
</dbReference>
<evidence type="ECO:0000259" key="9">
    <source>
        <dbReference type="PROSITE" id="PS50001"/>
    </source>
</evidence>
<dbReference type="InterPro" id="IPR050198">
    <property type="entry name" value="Non-receptor_tyrosine_kinases"/>
</dbReference>
<gene>
    <name evidence="11" type="ORF">HPBE_LOCUS5920</name>
</gene>
<dbReference type="FunFam" id="1.10.510.10:FF:001408">
    <property type="entry name" value="Tyrosine-protein kinase"/>
    <property type="match status" value="1"/>
</dbReference>
<dbReference type="InterPro" id="IPR036860">
    <property type="entry name" value="SH2_dom_sf"/>
</dbReference>
<dbReference type="OrthoDB" id="546826at2759"/>
<comment type="similarity">
    <text evidence="8">Belongs to the protein kinase superfamily. Tyr protein kinase family.</text>
</comment>
<keyword evidence="1 8" id="KW-0808">Transferase</keyword>
<dbReference type="GO" id="GO:0004715">
    <property type="term" value="F:non-membrane spanning protein tyrosine kinase activity"/>
    <property type="evidence" value="ECO:0007669"/>
    <property type="project" value="UniProtKB-EC"/>
</dbReference>
<evidence type="ECO:0000259" key="10">
    <source>
        <dbReference type="PROSITE" id="PS50011"/>
    </source>
</evidence>
<dbReference type="InterPro" id="IPR011009">
    <property type="entry name" value="Kinase-like_dom_sf"/>
</dbReference>
<dbReference type="PROSITE" id="PS50001">
    <property type="entry name" value="SH2"/>
    <property type="match status" value="1"/>
</dbReference>
<evidence type="ECO:0000256" key="6">
    <source>
        <dbReference type="ARBA" id="ARBA00051245"/>
    </source>
</evidence>
<dbReference type="InterPro" id="IPR001245">
    <property type="entry name" value="Ser-Thr/Tyr_kinase_cat_dom"/>
</dbReference>
<keyword evidence="5 8" id="KW-0829">Tyrosine-protein kinase</keyword>
<dbReference type="PROSITE" id="PS50011">
    <property type="entry name" value="PROTEIN_KINASE_DOM"/>
    <property type="match status" value="1"/>
</dbReference>
<dbReference type="InterPro" id="IPR020635">
    <property type="entry name" value="Tyr_kinase_cat_dom"/>
</dbReference>
<dbReference type="WBParaSite" id="HPBE_0000591901-mRNA-1">
    <property type="protein sequence ID" value="HPBE_0000591901-mRNA-1"/>
    <property type="gene ID" value="HPBE_0000591901"/>
</dbReference>
<dbReference type="SMART" id="SM00219">
    <property type="entry name" value="TyrKc"/>
    <property type="match status" value="1"/>
</dbReference>
<feature type="domain" description="Protein kinase" evidence="10">
    <location>
        <begin position="239"/>
        <end position="499"/>
    </location>
</feature>
<dbReference type="Proteomes" id="UP000050761">
    <property type="component" value="Unassembled WGS sequence"/>
</dbReference>
<sequence>MRIWASQKDDQEEMRVGKVGAVIAVSPKQVDKVLTSQAWYHGLMPRKEVEDMLKVPGDYLVRKTTVARQVAYCISVRHTTDVKHIPVVYKDGSWTLKDVRLTFFESMHCIPERGAWNFATLFSGSLLLRITHKRIAKNKTTKPMLRLSACVEVYLQLSDEAVLDGIMGVGKVTKPSLKELIDTLVQTAKPIPPSGVVLKNPFPRPDYYFLHESITILKKLGRRFCLSLHFTSFASVSVGFEDYSFLDGEFGEVNMGRLRQKTGEEIDVAVKMLRSTRIKKAQLSAFFEEAKLMRRFDHPNIVRFYGVAPQEEPIMIILELAVGGSLKSYCKTHSDIPSTKLLQFATDGARGMCYLAARQVIHRDIAARNCLLGQNDELKISDFGLSIADKTEMKMDKLKSVPIKWLAPETLRQGIFSTKTDVWSYGVLLWEIFSHCSSDPFPGETNAKAKEHILSDQPPMSAPPNSPPIVQEVMDVCFVKNPEERADFVKILKLLSPKEQPPPGPLAAFQTY</sequence>
<dbReference type="PRINTS" id="PR00109">
    <property type="entry name" value="TYRKINASE"/>
</dbReference>
<accession>A0A3P7WY71</accession>
<dbReference type="Pfam" id="PF00017">
    <property type="entry name" value="SH2"/>
    <property type="match status" value="1"/>
</dbReference>
<keyword evidence="4 8" id="KW-0067">ATP-binding</keyword>
<evidence type="ECO:0000313" key="12">
    <source>
        <dbReference type="Proteomes" id="UP000050761"/>
    </source>
</evidence>
<dbReference type="Pfam" id="PF07714">
    <property type="entry name" value="PK_Tyr_Ser-Thr"/>
    <property type="match status" value="1"/>
</dbReference>
<dbReference type="EMBL" id="UZAH01025563">
    <property type="protein sequence ID" value="VDO66250.1"/>
    <property type="molecule type" value="Genomic_DNA"/>
</dbReference>
<evidence type="ECO:0000256" key="5">
    <source>
        <dbReference type="ARBA" id="ARBA00023137"/>
    </source>
</evidence>
<dbReference type="Gene3D" id="1.10.510.10">
    <property type="entry name" value="Transferase(Phosphotransferase) domain 1"/>
    <property type="match status" value="1"/>
</dbReference>
<dbReference type="PROSITE" id="PS00109">
    <property type="entry name" value="PROTEIN_KINASE_TYR"/>
    <property type="match status" value="1"/>
</dbReference>
<dbReference type="InterPro" id="IPR000980">
    <property type="entry name" value="SH2"/>
</dbReference>
<evidence type="ECO:0000256" key="4">
    <source>
        <dbReference type="ARBA" id="ARBA00022840"/>
    </source>
</evidence>
<keyword evidence="3 8" id="KW-0418">Kinase</keyword>